<organism evidence="1 2">
    <name type="scientific">Belliella kenyensis</name>
    <dbReference type="NCBI Taxonomy" id="1472724"/>
    <lineage>
        <taxon>Bacteria</taxon>
        <taxon>Pseudomonadati</taxon>
        <taxon>Bacteroidota</taxon>
        <taxon>Cytophagia</taxon>
        <taxon>Cytophagales</taxon>
        <taxon>Cyclobacteriaceae</taxon>
        <taxon>Belliella</taxon>
    </lineage>
</organism>
<comment type="caution">
    <text evidence="1">The sequence shown here is derived from an EMBL/GenBank/DDBJ whole genome shotgun (WGS) entry which is preliminary data.</text>
</comment>
<gene>
    <name evidence="1" type="ORF">ACFOUP_13830</name>
</gene>
<dbReference type="RefSeq" id="WP_241293508.1">
    <property type="nucleotide sequence ID" value="NZ_JAKZGR010000005.1"/>
</dbReference>
<name>A0ABV8ENI0_9BACT</name>
<reference evidence="2" key="1">
    <citation type="journal article" date="2019" name="Int. J. Syst. Evol. Microbiol.">
        <title>The Global Catalogue of Microorganisms (GCM) 10K type strain sequencing project: providing services to taxonomists for standard genome sequencing and annotation.</title>
        <authorList>
            <consortium name="The Broad Institute Genomics Platform"/>
            <consortium name="The Broad Institute Genome Sequencing Center for Infectious Disease"/>
            <person name="Wu L."/>
            <person name="Ma J."/>
        </authorList>
    </citation>
    <scope>NUCLEOTIDE SEQUENCE [LARGE SCALE GENOMIC DNA]</scope>
    <source>
        <strain evidence="2">CECT 8551</strain>
    </source>
</reference>
<keyword evidence="2" id="KW-1185">Reference proteome</keyword>
<sequence>MSTISPVRTTDILALGFNPGRLETRNKKQETRARDREREPKINVAISSIPLMRFIKFN</sequence>
<accession>A0ABV8ENI0</accession>
<evidence type="ECO:0000313" key="2">
    <source>
        <dbReference type="Proteomes" id="UP001595766"/>
    </source>
</evidence>
<proteinExistence type="predicted"/>
<dbReference type="Proteomes" id="UP001595766">
    <property type="component" value="Unassembled WGS sequence"/>
</dbReference>
<protein>
    <submittedName>
        <fullName evidence="1">Uncharacterized protein</fullName>
    </submittedName>
</protein>
<dbReference type="EMBL" id="JBHSAV010000057">
    <property type="protein sequence ID" value="MFC3977460.1"/>
    <property type="molecule type" value="Genomic_DNA"/>
</dbReference>
<evidence type="ECO:0000313" key="1">
    <source>
        <dbReference type="EMBL" id="MFC3977460.1"/>
    </source>
</evidence>